<keyword evidence="13" id="KW-1185">Reference proteome</keyword>
<dbReference type="PROSITE" id="PS50157">
    <property type="entry name" value="ZINC_FINGER_C2H2_2"/>
    <property type="match status" value="5"/>
</dbReference>
<evidence type="ECO:0000256" key="7">
    <source>
        <dbReference type="ARBA" id="ARBA00023015"/>
    </source>
</evidence>
<feature type="domain" description="C2H2-type" evidence="11">
    <location>
        <begin position="47"/>
        <end position="74"/>
    </location>
</feature>
<evidence type="ECO:0000313" key="13">
    <source>
        <dbReference type="Proteomes" id="UP000275408"/>
    </source>
</evidence>
<comment type="similarity">
    <text evidence="2">Belongs to the krueppel C2H2-type zinc-finger protein family.</text>
</comment>
<evidence type="ECO:0000256" key="9">
    <source>
        <dbReference type="ARBA" id="ARBA00023242"/>
    </source>
</evidence>
<feature type="domain" description="C2H2-type" evidence="11">
    <location>
        <begin position="131"/>
        <end position="158"/>
    </location>
</feature>
<dbReference type="STRING" id="46731.A0A3M6U781"/>
<dbReference type="PANTHER" id="PTHR16515">
    <property type="entry name" value="PR DOMAIN ZINC FINGER PROTEIN"/>
    <property type="match status" value="1"/>
</dbReference>
<dbReference type="Proteomes" id="UP000275408">
    <property type="component" value="Unassembled WGS sequence"/>
</dbReference>
<dbReference type="OMA" id="MMIWSEE"/>
<dbReference type="FunFam" id="3.30.160.60:FF:001732">
    <property type="entry name" value="Zgc:162936"/>
    <property type="match status" value="1"/>
</dbReference>
<dbReference type="AlphaFoldDB" id="A0A3M6U781"/>
<dbReference type="GO" id="GO:0005634">
    <property type="term" value="C:nucleus"/>
    <property type="evidence" value="ECO:0007669"/>
    <property type="project" value="UniProtKB-SubCell"/>
</dbReference>
<evidence type="ECO:0000256" key="5">
    <source>
        <dbReference type="ARBA" id="ARBA00022771"/>
    </source>
</evidence>
<gene>
    <name evidence="12" type="ORF">pdam_00014445</name>
</gene>
<dbReference type="InterPro" id="IPR036236">
    <property type="entry name" value="Znf_C2H2_sf"/>
</dbReference>
<proteinExistence type="inferred from homology"/>
<feature type="domain" description="C2H2-type" evidence="11">
    <location>
        <begin position="75"/>
        <end position="102"/>
    </location>
</feature>
<keyword evidence="8" id="KW-0804">Transcription</keyword>
<dbReference type="GO" id="GO:0045893">
    <property type="term" value="P:positive regulation of DNA-templated transcription"/>
    <property type="evidence" value="ECO:0007669"/>
    <property type="project" value="UniProtKB-ARBA"/>
</dbReference>
<feature type="domain" description="C2H2-type" evidence="11">
    <location>
        <begin position="159"/>
        <end position="182"/>
    </location>
</feature>
<comment type="caution">
    <text evidence="12">The sequence shown here is derived from an EMBL/GenBank/DDBJ whole genome shotgun (WGS) entry which is preliminary data.</text>
</comment>
<dbReference type="FunFam" id="3.30.160.60:FF:000058">
    <property type="entry name" value="Zinc finger protein 2 homolog"/>
    <property type="match status" value="1"/>
</dbReference>
<organism evidence="12 13">
    <name type="scientific">Pocillopora damicornis</name>
    <name type="common">Cauliflower coral</name>
    <name type="synonym">Millepora damicornis</name>
    <dbReference type="NCBI Taxonomy" id="46731"/>
    <lineage>
        <taxon>Eukaryota</taxon>
        <taxon>Metazoa</taxon>
        <taxon>Cnidaria</taxon>
        <taxon>Anthozoa</taxon>
        <taxon>Hexacorallia</taxon>
        <taxon>Scleractinia</taxon>
        <taxon>Astrocoeniina</taxon>
        <taxon>Pocilloporidae</taxon>
        <taxon>Pocillopora</taxon>
    </lineage>
</organism>
<dbReference type="FunFam" id="3.30.160.60:FF:001949">
    <property type="entry name" value="zinc finger protein 62 homolog isoform X2"/>
    <property type="match status" value="1"/>
</dbReference>
<keyword evidence="5 10" id="KW-0863">Zinc-finger</keyword>
<evidence type="ECO:0000256" key="1">
    <source>
        <dbReference type="ARBA" id="ARBA00004123"/>
    </source>
</evidence>
<keyword evidence="6" id="KW-0862">Zinc</keyword>
<dbReference type="PROSITE" id="PS00028">
    <property type="entry name" value="ZINC_FINGER_C2H2_1"/>
    <property type="match status" value="5"/>
</dbReference>
<evidence type="ECO:0000313" key="12">
    <source>
        <dbReference type="EMBL" id="RMX49328.1"/>
    </source>
</evidence>
<evidence type="ECO:0000256" key="10">
    <source>
        <dbReference type="PROSITE-ProRule" id="PRU00042"/>
    </source>
</evidence>
<evidence type="ECO:0000256" key="6">
    <source>
        <dbReference type="ARBA" id="ARBA00022833"/>
    </source>
</evidence>
<dbReference type="Pfam" id="PF00096">
    <property type="entry name" value="zf-C2H2"/>
    <property type="match status" value="3"/>
</dbReference>
<sequence>MEGDTVYRPTQSSETYSATYWYAMTQNLVKSSEDFTIHSIHEDEVRHNCSICKKSFKCKSELMRHHRAHTGIRPFMCNLCYKSFNYNSALLEHLRVHSGEKPYQCSECKKCFRQGSTLNRHKRIHTGEKPHQCEVCGKCFSEKKGRDVHKRTHTCKQPFYCSKCHQYFMRRASLLRHIKKNHLIMESNPGCLDDEAKKIQRHESTAPQAGSTEVVVKVERPDIEETSLEMLIKDSDLLNDLNYLKEEVVN</sequence>
<keyword evidence="3" id="KW-0479">Metal-binding</keyword>
<dbReference type="OrthoDB" id="6077919at2759"/>
<evidence type="ECO:0000256" key="4">
    <source>
        <dbReference type="ARBA" id="ARBA00022737"/>
    </source>
</evidence>
<dbReference type="SMART" id="SM00355">
    <property type="entry name" value="ZnF_C2H2"/>
    <property type="match status" value="5"/>
</dbReference>
<keyword evidence="7" id="KW-0805">Transcription regulation</keyword>
<dbReference type="InterPro" id="IPR050331">
    <property type="entry name" value="Zinc_finger"/>
</dbReference>
<dbReference type="EMBL" id="RCHS01002149">
    <property type="protein sequence ID" value="RMX49328.1"/>
    <property type="molecule type" value="Genomic_DNA"/>
</dbReference>
<dbReference type="SUPFAM" id="SSF57667">
    <property type="entry name" value="beta-beta-alpha zinc fingers"/>
    <property type="match status" value="3"/>
</dbReference>
<reference evidence="12 13" key="1">
    <citation type="journal article" date="2018" name="Sci. Rep.">
        <title>Comparative analysis of the Pocillopora damicornis genome highlights role of immune system in coral evolution.</title>
        <authorList>
            <person name="Cunning R."/>
            <person name="Bay R.A."/>
            <person name="Gillette P."/>
            <person name="Baker A.C."/>
            <person name="Traylor-Knowles N."/>
        </authorList>
    </citation>
    <scope>NUCLEOTIDE SEQUENCE [LARGE SCALE GENOMIC DNA]</scope>
    <source>
        <strain evidence="12">RSMAS</strain>
        <tissue evidence="12">Whole animal</tissue>
    </source>
</reference>
<feature type="domain" description="C2H2-type" evidence="11">
    <location>
        <begin position="103"/>
        <end position="130"/>
    </location>
</feature>
<keyword evidence="9" id="KW-0539">Nucleus</keyword>
<accession>A0A3M6U781</accession>
<dbReference type="GO" id="GO:0005694">
    <property type="term" value="C:chromosome"/>
    <property type="evidence" value="ECO:0007669"/>
    <property type="project" value="UniProtKB-ARBA"/>
</dbReference>
<dbReference type="Gene3D" id="3.30.160.60">
    <property type="entry name" value="Classic Zinc Finger"/>
    <property type="match status" value="4"/>
</dbReference>
<dbReference type="PANTHER" id="PTHR16515:SF66">
    <property type="entry name" value="C2H2-TYPE DOMAIN-CONTAINING PROTEIN"/>
    <property type="match status" value="1"/>
</dbReference>
<dbReference type="InterPro" id="IPR013087">
    <property type="entry name" value="Znf_C2H2_type"/>
</dbReference>
<comment type="subcellular location">
    <subcellularLocation>
        <location evidence="1">Nucleus</location>
    </subcellularLocation>
</comment>
<evidence type="ECO:0000256" key="3">
    <source>
        <dbReference type="ARBA" id="ARBA00022723"/>
    </source>
</evidence>
<name>A0A3M6U781_POCDA</name>
<keyword evidence="4" id="KW-0677">Repeat</keyword>
<evidence type="ECO:0000259" key="11">
    <source>
        <dbReference type="PROSITE" id="PS50157"/>
    </source>
</evidence>
<protein>
    <recommendedName>
        <fullName evidence="11">C2H2-type domain-containing protein</fullName>
    </recommendedName>
</protein>
<evidence type="ECO:0000256" key="2">
    <source>
        <dbReference type="ARBA" id="ARBA00006991"/>
    </source>
</evidence>
<evidence type="ECO:0000256" key="8">
    <source>
        <dbReference type="ARBA" id="ARBA00023163"/>
    </source>
</evidence>
<dbReference type="GO" id="GO:0008270">
    <property type="term" value="F:zinc ion binding"/>
    <property type="evidence" value="ECO:0007669"/>
    <property type="project" value="UniProtKB-KW"/>
</dbReference>
<dbReference type="GO" id="GO:0043565">
    <property type="term" value="F:sequence-specific DNA binding"/>
    <property type="evidence" value="ECO:0007669"/>
    <property type="project" value="UniProtKB-ARBA"/>
</dbReference>